<evidence type="ECO:0000313" key="1">
    <source>
        <dbReference type="EMBL" id="MPM54391.1"/>
    </source>
</evidence>
<dbReference type="AlphaFoldDB" id="A0A645APY9"/>
<name>A0A645APY9_9ZZZZ</name>
<sequence>MGEKFKEIPLLQQREIEAKVIGPLIRAFSLEFGEERAYEVVRRALKDISREAGKELSEKCGGGLESFKKNCIARWNAGGALESTLKEDSADCCRFDVTRCAFAELYRELGYGDIGSVISCERDAAFLEGFDEGLELVRSKTLMEGGDRCDFCYRKKK</sequence>
<dbReference type="InterPro" id="IPR026002">
    <property type="entry name" value="ATC_hydrolase-like"/>
</dbReference>
<proteinExistence type="predicted"/>
<dbReference type="Pfam" id="PF14196">
    <property type="entry name" value="ATC_hydrolase"/>
    <property type="match status" value="1"/>
</dbReference>
<reference evidence="1" key="1">
    <citation type="submission" date="2019-08" db="EMBL/GenBank/DDBJ databases">
        <authorList>
            <person name="Kucharzyk K."/>
            <person name="Murdoch R.W."/>
            <person name="Higgins S."/>
            <person name="Loffler F."/>
        </authorList>
    </citation>
    <scope>NUCLEOTIDE SEQUENCE</scope>
</reference>
<organism evidence="1">
    <name type="scientific">bioreactor metagenome</name>
    <dbReference type="NCBI Taxonomy" id="1076179"/>
    <lineage>
        <taxon>unclassified sequences</taxon>
        <taxon>metagenomes</taxon>
        <taxon>ecological metagenomes</taxon>
    </lineage>
</organism>
<comment type="caution">
    <text evidence="1">The sequence shown here is derived from an EMBL/GenBank/DDBJ whole genome shotgun (WGS) entry which is preliminary data.</text>
</comment>
<dbReference type="EMBL" id="VSSQ01014780">
    <property type="protein sequence ID" value="MPM54391.1"/>
    <property type="molecule type" value="Genomic_DNA"/>
</dbReference>
<protein>
    <recommendedName>
        <fullName evidence="2">L-2-amino-thiazoline-4-carboxylic acid hydrolase</fullName>
    </recommendedName>
</protein>
<accession>A0A645APY9</accession>
<evidence type="ECO:0008006" key="2">
    <source>
        <dbReference type="Google" id="ProtNLM"/>
    </source>
</evidence>
<gene>
    <name evidence="1" type="ORF">SDC9_101169</name>
</gene>